<dbReference type="KEGG" id="pco:PHACADRAFT_122666"/>
<gene>
    <name evidence="3" type="ORF">PHACADRAFT_122666</name>
</gene>
<dbReference type="GeneID" id="18907946"/>
<feature type="region of interest" description="Disordered" evidence="1">
    <location>
        <begin position="504"/>
        <end position="559"/>
    </location>
</feature>
<sequence>MRHVVLDDMQETVYQAEWQWFQQAILRASHHSFDMKEIMKTLTNKGVLTSVHNQARWSAFANCPPAVDPDDEDTVFAVLQDIISAIRGSSNIRVKRETNFLCKPTTVPSSSTRDNKSKPDGYFVVNDDSVDKSAPRWIDIAVPAEFKKKNTDESRNQNATQILWSLTHIMREDPRRRFVIGFTIEDCRMRLWVATRSDVLVSYPIDFLTDIEKVIDFVLRISFARRDELGFDDTIVRLPTLDSCGGPQYEILVNKKWYRTQRLISNIGAEALRGRGTRVWEVRELDRRGGKEIGPRLVLKDSWVDADRDREATILENIRKSATTDVQREAFDTYLLHAKDSWDVRTAGNKVDSTRKVICRRPLPPAMRAMAVKKYPDEDKTVDVTLPPQGAIAGTPSEGPGPVTFATKVHHRILFSDVGKTIMEAGTLGAAFQVLADVITILRILHQCGWVHRDVSVGNVLIVDDGGILADVEYAKHESDDRSHEVRTGTAYFMAVEVEQHRYRFDMETGQPTNKGISSSPDNQEDPEDPDAETVRAMQLRKKRKPALNSRLLSDEEEDTRPKPDALLVIYSMPFRHNPLHDLESVLWIALYIVLCSTIEKWDADLPDEEWANYSLERSRLAAKLFNDSLFRAEVVGGGNAFRWSLPKLHPTLQAISRKLNEYLVELVGLYRSAEQQQLRAANEAASVDNATAGPEAIPYTVAYTAKFYKKATGIFSSIWQEQPFRAKEKEHIVFKPRTTLLSEQQREMITVLETAGQPTTMATVAEEDDTDSEPPRKTRKLKHPRPEEVAAASRRGKMRQDPRQNRDTVSSSAALGVEHAE</sequence>
<dbReference type="AlphaFoldDB" id="K5W4A8"/>
<dbReference type="SUPFAM" id="SSF56112">
    <property type="entry name" value="Protein kinase-like (PK-like)"/>
    <property type="match status" value="1"/>
</dbReference>
<dbReference type="InterPro" id="IPR011009">
    <property type="entry name" value="Kinase-like_dom_sf"/>
</dbReference>
<feature type="compositionally biased region" description="Polar residues" evidence="1">
    <location>
        <begin position="510"/>
        <end position="522"/>
    </location>
</feature>
<accession>K5W4A8</accession>
<dbReference type="Gene3D" id="1.10.510.10">
    <property type="entry name" value="Transferase(Phosphotransferase) domain 1"/>
    <property type="match status" value="1"/>
</dbReference>
<dbReference type="OrthoDB" id="2803129at2759"/>
<dbReference type="RefSeq" id="XP_007396697.1">
    <property type="nucleotide sequence ID" value="XM_007396635.1"/>
</dbReference>
<feature type="domain" description="Fungal-type protein kinase" evidence="2">
    <location>
        <begin position="118"/>
        <end position="594"/>
    </location>
</feature>
<dbReference type="InParanoid" id="K5W4A8"/>
<dbReference type="Proteomes" id="UP000008370">
    <property type="component" value="Unassembled WGS sequence"/>
</dbReference>
<dbReference type="Pfam" id="PF17667">
    <property type="entry name" value="Pkinase_fungal"/>
    <property type="match status" value="1"/>
</dbReference>
<dbReference type="InterPro" id="IPR040976">
    <property type="entry name" value="Pkinase_fungal"/>
</dbReference>
<dbReference type="PANTHER" id="PTHR38248:SF2">
    <property type="entry name" value="FUNK1 11"/>
    <property type="match status" value="1"/>
</dbReference>
<evidence type="ECO:0000256" key="1">
    <source>
        <dbReference type="SAM" id="MobiDB-lite"/>
    </source>
</evidence>
<evidence type="ECO:0000313" key="3">
    <source>
        <dbReference type="EMBL" id="EKM53990.1"/>
    </source>
</evidence>
<evidence type="ECO:0000313" key="4">
    <source>
        <dbReference type="Proteomes" id="UP000008370"/>
    </source>
</evidence>
<feature type="region of interest" description="Disordered" evidence="1">
    <location>
        <begin position="756"/>
        <end position="822"/>
    </location>
</feature>
<feature type="compositionally biased region" description="Acidic residues" evidence="1">
    <location>
        <begin position="523"/>
        <end position="532"/>
    </location>
</feature>
<organism evidence="3 4">
    <name type="scientific">Phanerochaete carnosa (strain HHB-10118-sp)</name>
    <name type="common">White-rot fungus</name>
    <name type="synonym">Peniophora carnosa</name>
    <dbReference type="NCBI Taxonomy" id="650164"/>
    <lineage>
        <taxon>Eukaryota</taxon>
        <taxon>Fungi</taxon>
        <taxon>Dikarya</taxon>
        <taxon>Basidiomycota</taxon>
        <taxon>Agaricomycotina</taxon>
        <taxon>Agaricomycetes</taxon>
        <taxon>Polyporales</taxon>
        <taxon>Phanerochaetaceae</taxon>
        <taxon>Phanerochaete</taxon>
    </lineage>
</organism>
<evidence type="ECO:0000259" key="2">
    <source>
        <dbReference type="Pfam" id="PF17667"/>
    </source>
</evidence>
<keyword evidence="4" id="KW-1185">Reference proteome</keyword>
<name>K5W4A8_PHACS</name>
<proteinExistence type="predicted"/>
<dbReference type="PANTHER" id="PTHR38248">
    <property type="entry name" value="FUNK1 6"/>
    <property type="match status" value="1"/>
</dbReference>
<dbReference type="EMBL" id="JH930473">
    <property type="protein sequence ID" value="EKM53990.1"/>
    <property type="molecule type" value="Genomic_DNA"/>
</dbReference>
<dbReference type="HOGENOM" id="CLU_011584_1_1_1"/>
<reference evidence="3 4" key="1">
    <citation type="journal article" date="2012" name="BMC Genomics">
        <title>Comparative genomics of the white-rot fungi, Phanerochaete carnosa and P. chrysosporium, to elucidate the genetic basis of the distinct wood types they colonize.</title>
        <authorList>
            <person name="Suzuki H."/>
            <person name="MacDonald J."/>
            <person name="Syed K."/>
            <person name="Salamov A."/>
            <person name="Hori C."/>
            <person name="Aerts A."/>
            <person name="Henrissat B."/>
            <person name="Wiebenga A."/>
            <person name="vanKuyk P.A."/>
            <person name="Barry K."/>
            <person name="Lindquist E."/>
            <person name="LaButti K."/>
            <person name="Lapidus A."/>
            <person name="Lucas S."/>
            <person name="Coutinho P."/>
            <person name="Gong Y."/>
            <person name="Samejima M."/>
            <person name="Mahadevan R."/>
            <person name="Abou-Zaid M."/>
            <person name="de Vries R.P."/>
            <person name="Igarashi K."/>
            <person name="Yadav J.S."/>
            <person name="Grigoriev I.V."/>
            <person name="Master E.R."/>
        </authorList>
    </citation>
    <scope>NUCLEOTIDE SEQUENCE [LARGE SCALE GENOMIC DNA]</scope>
    <source>
        <strain evidence="3 4">HHB-10118-sp</strain>
    </source>
</reference>
<protein>
    <recommendedName>
        <fullName evidence="2">Fungal-type protein kinase domain-containing protein</fullName>
    </recommendedName>
</protein>